<evidence type="ECO:0000313" key="2">
    <source>
        <dbReference type="Proteomes" id="UP000617340"/>
    </source>
</evidence>
<organism evidence="1 2">
    <name type="scientific">Vespula germanica</name>
    <name type="common">German yellow jacket</name>
    <name type="synonym">Paravespula germanica</name>
    <dbReference type="NCBI Taxonomy" id="30212"/>
    <lineage>
        <taxon>Eukaryota</taxon>
        <taxon>Metazoa</taxon>
        <taxon>Ecdysozoa</taxon>
        <taxon>Arthropoda</taxon>
        <taxon>Hexapoda</taxon>
        <taxon>Insecta</taxon>
        <taxon>Pterygota</taxon>
        <taxon>Neoptera</taxon>
        <taxon>Endopterygota</taxon>
        <taxon>Hymenoptera</taxon>
        <taxon>Apocrita</taxon>
        <taxon>Aculeata</taxon>
        <taxon>Vespoidea</taxon>
        <taxon>Vespidae</taxon>
        <taxon>Vespinae</taxon>
        <taxon>Vespula</taxon>
    </lineage>
</organism>
<keyword evidence="2" id="KW-1185">Reference proteome</keyword>
<comment type="caution">
    <text evidence="1">The sequence shown here is derived from an EMBL/GenBank/DDBJ whole genome shotgun (WGS) entry which is preliminary data.</text>
</comment>
<evidence type="ECO:0000313" key="1">
    <source>
        <dbReference type="EMBL" id="KAF7414359.1"/>
    </source>
</evidence>
<name>A0A834U1Z8_VESGE</name>
<protein>
    <submittedName>
        <fullName evidence="1">Uncharacterized protein</fullName>
    </submittedName>
</protein>
<gene>
    <name evidence="1" type="ORF">HZH68_002848</name>
</gene>
<sequence>MVNGPSSSLLYSHLLLSQAQTETINRQWTLWNTGIVDFREKLSRSRFNLAAEKIRPIITKSGFANYHDDGVIYGHMADVSWKRATDCSRVSIEEARALKRSRKRKS</sequence>
<dbReference type="AlphaFoldDB" id="A0A834U1Z8"/>
<dbReference type="EMBL" id="JACSDZ010000002">
    <property type="protein sequence ID" value="KAF7414359.1"/>
    <property type="molecule type" value="Genomic_DNA"/>
</dbReference>
<accession>A0A834U1Z8</accession>
<dbReference type="Proteomes" id="UP000617340">
    <property type="component" value="Unassembled WGS sequence"/>
</dbReference>
<proteinExistence type="predicted"/>
<reference evidence="1" key="1">
    <citation type="journal article" date="2020" name="G3 (Bethesda)">
        <title>High-Quality Assemblies for Three Invasive Social Wasps from the &lt;i&gt;Vespula&lt;/i&gt; Genus.</title>
        <authorList>
            <person name="Harrop T.W.R."/>
            <person name="Guhlin J."/>
            <person name="McLaughlin G.M."/>
            <person name="Permina E."/>
            <person name="Stockwell P."/>
            <person name="Gilligan J."/>
            <person name="Le Lec M.F."/>
            <person name="Gruber M.A.M."/>
            <person name="Quinn O."/>
            <person name="Lovegrove M."/>
            <person name="Duncan E.J."/>
            <person name="Remnant E.J."/>
            <person name="Van Eeckhoven J."/>
            <person name="Graham B."/>
            <person name="Knapp R.A."/>
            <person name="Langford K.W."/>
            <person name="Kronenberg Z."/>
            <person name="Press M.O."/>
            <person name="Eacker S.M."/>
            <person name="Wilson-Rankin E.E."/>
            <person name="Purcell J."/>
            <person name="Lester P.J."/>
            <person name="Dearden P.K."/>
        </authorList>
    </citation>
    <scope>NUCLEOTIDE SEQUENCE</scope>
    <source>
        <strain evidence="1">Linc-1</strain>
    </source>
</reference>